<dbReference type="OrthoDB" id="9808936at2"/>
<keyword evidence="1 10" id="KW-1003">Cell membrane</keyword>
<feature type="binding site" evidence="10">
    <location>
        <position position="190"/>
    </location>
    <ligand>
        <name>UDP-N-acetyl-alpha-D-glucosamine</name>
        <dbReference type="ChEBI" id="CHEBI:57705"/>
    </ligand>
</feature>
<evidence type="ECO:0000313" key="13">
    <source>
        <dbReference type="EMBL" id="OZC04097.1"/>
    </source>
</evidence>
<evidence type="ECO:0000256" key="10">
    <source>
        <dbReference type="HAMAP-Rule" id="MF_00033"/>
    </source>
</evidence>
<feature type="domain" description="Glycosyl transferase family 28 C-terminal" evidence="12">
    <location>
        <begin position="214"/>
        <end position="375"/>
    </location>
</feature>
<evidence type="ECO:0000256" key="2">
    <source>
        <dbReference type="ARBA" id="ARBA00022618"/>
    </source>
</evidence>
<keyword evidence="3 10" id="KW-0328">Glycosyltransferase</keyword>
<evidence type="ECO:0000259" key="11">
    <source>
        <dbReference type="Pfam" id="PF03033"/>
    </source>
</evidence>
<evidence type="ECO:0000259" key="12">
    <source>
        <dbReference type="Pfam" id="PF04101"/>
    </source>
</evidence>
<feature type="binding site" evidence="10">
    <location>
        <position position="220"/>
    </location>
    <ligand>
        <name>UDP-N-acetyl-alpha-D-glucosamine</name>
        <dbReference type="ChEBI" id="CHEBI:57705"/>
    </ligand>
</feature>
<evidence type="ECO:0000256" key="4">
    <source>
        <dbReference type="ARBA" id="ARBA00022679"/>
    </source>
</evidence>
<dbReference type="Gene3D" id="3.40.50.2000">
    <property type="entry name" value="Glycogen Phosphorylase B"/>
    <property type="match status" value="2"/>
</dbReference>
<evidence type="ECO:0000313" key="14">
    <source>
        <dbReference type="Proteomes" id="UP000216446"/>
    </source>
</evidence>
<dbReference type="InterPro" id="IPR004276">
    <property type="entry name" value="GlycoTrans_28_N"/>
</dbReference>
<dbReference type="HAMAP" id="MF_00033">
    <property type="entry name" value="MurG"/>
    <property type="match status" value="1"/>
</dbReference>
<proteinExistence type="inferred from homology"/>
<dbReference type="UniPathway" id="UPA00219"/>
<dbReference type="SUPFAM" id="SSF53756">
    <property type="entry name" value="UDP-Glycosyltransferase/glycogen phosphorylase"/>
    <property type="match status" value="1"/>
</dbReference>
<dbReference type="GO" id="GO:0051301">
    <property type="term" value="P:cell division"/>
    <property type="evidence" value="ECO:0007669"/>
    <property type="project" value="UniProtKB-KW"/>
</dbReference>
<name>A0A259U2L5_9BACT</name>
<keyword evidence="2 10" id="KW-0132">Cell division</keyword>
<dbReference type="CDD" id="cd03785">
    <property type="entry name" value="GT28_MurG"/>
    <property type="match status" value="1"/>
</dbReference>
<dbReference type="GO" id="GO:0009252">
    <property type="term" value="P:peptidoglycan biosynthetic process"/>
    <property type="evidence" value="ECO:0007669"/>
    <property type="project" value="UniProtKB-UniRule"/>
</dbReference>
<evidence type="ECO:0000256" key="9">
    <source>
        <dbReference type="ARBA" id="ARBA00023316"/>
    </source>
</evidence>
<keyword evidence="5 10" id="KW-0133">Cell shape</keyword>
<evidence type="ECO:0000256" key="8">
    <source>
        <dbReference type="ARBA" id="ARBA00023306"/>
    </source>
</evidence>
<evidence type="ECO:0000256" key="1">
    <source>
        <dbReference type="ARBA" id="ARBA00022475"/>
    </source>
</evidence>
<dbReference type="Pfam" id="PF04101">
    <property type="entry name" value="Glyco_tran_28_C"/>
    <property type="match status" value="1"/>
</dbReference>
<dbReference type="GO" id="GO:0008360">
    <property type="term" value="P:regulation of cell shape"/>
    <property type="evidence" value="ECO:0007669"/>
    <property type="project" value="UniProtKB-KW"/>
</dbReference>
<feature type="binding site" evidence="10">
    <location>
        <begin position="30"/>
        <end position="32"/>
    </location>
    <ligand>
        <name>UDP-N-acetyl-alpha-D-glucosamine</name>
        <dbReference type="ChEBI" id="CHEBI:57705"/>
    </ligand>
</feature>
<keyword evidence="14" id="KW-1185">Reference proteome</keyword>
<dbReference type="FunCoup" id="A0A259U2L5">
    <property type="interactions" value="291"/>
</dbReference>
<dbReference type="Proteomes" id="UP000216446">
    <property type="component" value="Unassembled WGS sequence"/>
</dbReference>
<feature type="domain" description="Glycosyltransferase family 28 N-terminal" evidence="11">
    <location>
        <begin position="23"/>
        <end position="166"/>
    </location>
</feature>
<gene>
    <name evidence="10" type="primary">murG</name>
    <name evidence="13" type="ORF">BSZ36_14565</name>
</gene>
<dbReference type="InterPro" id="IPR007235">
    <property type="entry name" value="Glyco_trans_28_C"/>
</dbReference>
<evidence type="ECO:0000256" key="5">
    <source>
        <dbReference type="ARBA" id="ARBA00022960"/>
    </source>
</evidence>
<dbReference type="NCBIfam" id="TIGR01133">
    <property type="entry name" value="murG"/>
    <property type="match status" value="1"/>
</dbReference>
<keyword evidence="4 10" id="KW-0808">Transferase</keyword>
<dbReference type="GO" id="GO:0051991">
    <property type="term" value="F:UDP-N-acetyl-D-glucosamine:N-acetylmuramoyl-L-alanyl-D-glutamyl-meso-2,6-diaminopimelyl-D-alanyl-D-alanine-diphosphoundecaprenol 4-beta-N-acetylglucosaminlytransferase activity"/>
    <property type="evidence" value="ECO:0007669"/>
    <property type="project" value="RHEA"/>
</dbReference>
<dbReference type="AlphaFoldDB" id="A0A259U2L5"/>
<keyword evidence="6 10" id="KW-0573">Peptidoglycan synthesis</keyword>
<comment type="similarity">
    <text evidence="10">Belongs to the glycosyltransferase 28 family. MurG subfamily.</text>
</comment>
<evidence type="ECO:0000256" key="7">
    <source>
        <dbReference type="ARBA" id="ARBA00023136"/>
    </source>
</evidence>
<dbReference type="GO" id="GO:0071555">
    <property type="term" value="P:cell wall organization"/>
    <property type="evidence" value="ECO:0007669"/>
    <property type="project" value="UniProtKB-KW"/>
</dbReference>
<dbReference type="InParanoid" id="A0A259U2L5"/>
<feature type="binding site" evidence="10">
    <location>
        <position position="148"/>
    </location>
    <ligand>
        <name>UDP-N-acetyl-alpha-D-glucosamine</name>
        <dbReference type="ChEBI" id="CHEBI:57705"/>
    </ligand>
</feature>
<accession>A0A259U2L5</accession>
<dbReference type="EMBL" id="MQWB01000001">
    <property type="protein sequence ID" value="OZC04097.1"/>
    <property type="molecule type" value="Genomic_DNA"/>
</dbReference>
<reference evidence="13 14" key="1">
    <citation type="submission" date="2016-11" db="EMBL/GenBank/DDBJ databases">
        <title>Study of marine rhodopsin-containing bacteria.</title>
        <authorList>
            <person name="Yoshizawa S."/>
            <person name="Kumagai Y."/>
            <person name="Kogure K."/>
        </authorList>
    </citation>
    <scope>NUCLEOTIDE SEQUENCE [LARGE SCALE GENOMIC DNA]</scope>
    <source>
        <strain evidence="13 14">SG-29</strain>
    </source>
</reference>
<comment type="catalytic activity">
    <reaction evidence="10">
        <text>di-trans,octa-cis-undecaprenyl diphospho-N-acetyl-alpha-D-muramoyl-L-alanyl-D-glutamyl-meso-2,6-diaminopimeloyl-D-alanyl-D-alanine + UDP-N-acetyl-alpha-D-glucosamine = di-trans,octa-cis-undecaprenyl diphospho-[N-acetyl-alpha-D-glucosaminyl-(1-&gt;4)]-N-acetyl-alpha-D-muramoyl-L-alanyl-D-glutamyl-meso-2,6-diaminopimeloyl-D-alanyl-D-alanine + UDP + H(+)</text>
        <dbReference type="Rhea" id="RHEA:31227"/>
        <dbReference type="ChEBI" id="CHEBI:15378"/>
        <dbReference type="ChEBI" id="CHEBI:57705"/>
        <dbReference type="ChEBI" id="CHEBI:58223"/>
        <dbReference type="ChEBI" id="CHEBI:61387"/>
        <dbReference type="ChEBI" id="CHEBI:61388"/>
        <dbReference type="EC" id="2.4.1.227"/>
    </reaction>
</comment>
<sequence length="392" mass="40876">MPEALHQAPAAGALKRAPGTPRVLFACGGTGGHVYPAIAIADAIRARIPQAAIAFAGTKDRMEWEAVPKAGYAIHPITVSGFQRGLSPEALARNAAFPFKLAKGLWESLRLIGNFDPDVVVGTGGYASGPVGLAASLRGKKMVIQEQNAYAGATNKLLAPRADHVFLAFDAARAFFPEDTPATVAGNPVRQDLTEASATEAREHFGIPEGARVLLAMGGSLGAGPINGALKVHLKEVLASGETFVIWAAGKRYYQTLNAAVPAHERLKLVPYLDRMDLAYEAADLVLCRSGAITCSELAVTGTPSVLVPSPNVTADHQTKNARALADAGAAILLPEADLDARFDDDVIALLDAPDLLDQMRRKALAIARPDAADEIARAVIALAPPPGASGA</sequence>
<keyword evidence="7 10" id="KW-0472">Membrane</keyword>
<dbReference type="GO" id="GO:0005886">
    <property type="term" value="C:plasma membrane"/>
    <property type="evidence" value="ECO:0007669"/>
    <property type="project" value="UniProtKB-SubCell"/>
</dbReference>
<evidence type="ECO:0000256" key="3">
    <source>
        <dbReference type="ARBA" id="ARBA00022676"/>
    </source>
</evidence>
<comment type="caution">
    <text evidence="13">The sequence shown here is derived from an EMBL/GenBank/DDBJ whole genome shotgun (WGS) entry which is preliminary data.</text>
</comment>
<comment type="pathway">
    <text evidence="10">Cell wall biogenesis; peptidoglycan biosynthesis.</text>
</comment>
<dbReference type="PANTHER" id="PTHR21015:SF22">
    <property type="entry name" value="GLYCOSYLTRANSFERASE"/>
    <property type="match status" value="1"/>
</dbReference>
<dbReference type="InterPro" id="IPR006009">
    <property type="entry name" value="GlcNAc_MurG"/>
</dbReference>
<feature type="binding site" evidence="10">
    <location>
        <position position="318"/>
    </location>
    <ligand>
        <name>UDP-N-acetyl-alpha-D-glucosamine</name>
        <dbReference type="ChEBI" id="CHEBI:57705"/>
    </ligand>
</feature>
<comment type="caution">
    <text evidence="10">Lacks conserved residue(s) required for the propagation of feature annotation.</text>
</comment>
<dbReference type="GO" id="GO:0005975">
    <property type="term" value="P:carbohydrate metabolic process"/>
    <property type="evidence" value="ECO:0007669"/>
    <property type="project" value="InterPro"/>
</dbReference>
<organism evidence="13 14">
    <name type="scientific">Rubricoccus marinus</name>
    <dbReference type="NCBI Taxonomy" id="716817"/>
    <lineage>
        <taxon>Bacteria</taxon>
        <taxon>Pseudomonadati</taxon>
        <taxon>Rhodothermota</taxon>
        <taxon>Rhodothermia</taxon>
        <taxon>Rhodothermales</taxon>
        <taxon>Rubricoccaceae</taxon>
        <taxon>Rubricoccus</taxon>
    </lineage>
</organism>
<evidence type="ECO:0000256" key="6">
    <source>
        <dbReference type="ARBA" id="ARBA00022984"/>
    </source>
</evidence>
<dbReference type="Pfam" id="PF03033">
    <property type="entry name" value="Glyco_transf_28"/>
    <property type="match status" value="1"/>
</dbReference>
<dbReference type="GO" id="GO:0050511">
    <property type="term" value="F:undecaprenyldiphospho-muramoylpentapeptide beta-N-acetylglucosaminyltransferase activity"/>
    <property type="evidence" value="ECO:0007669"/>
    <property type="project" value="UniProtKB-UniRule"/>
</dbReference>
<comment type="subcellular location">
    <subcellularLocation>
        <location evidence="10">Cell membrane</location>
        <topology evidence="10">Peripheral membrane protein</topology>
        <orientation evidence="10">Cytoplasmic side</orientation>
    </subcellularLocation>
</comment>
<dbReference type="PANTHER" id="PTHR21015">
    <property type="entry name" value="UDP-N-ACETYLGLUCOSAMINE--N-ACETYLMURAMYL-(PENTAPEPTIDE) PYROPHOSPHORYL-UNDECAPRENOL N-ACETYLGLUCOSAMINE TRANSFERASE 1"/>
    <property type="match status" value="1"/>
</dbReference>
<dbReference type="EC" id="2.4.1.227" evidence="10"/>
<comment type="function">
    <text evidence="10">Cell wall formation. Catalyzes the transfer of a GlcNAc subunit on undecaprenyl-pyrophosphoryl-MurNAc-pentapeptide (lipid intermediate I) to form undecaprenyl-pyrophosphoryl-MurNAc-(pentapeptide)GlcNAc (lipid intermediate II).</text>
</comment>
<protein>
    <recommendedName>
        <fullName evidence="10">UDP-N-acetylglucosamine--N-acetylmuramyl-(pentapeptide) pyrophosphoryl-undecaprenol N-acetylglucosamine transferase</fullName>
        <ecNumber evidence="10">2.4.1.227</ecNumber>
    </recommendedName>
    <alternativeName>
        <fullName evidence="10">Undecaprenyl-PP-MurNAc-pentapeptide-UDPGlcNAc GlcNAc transferase</fullName>
    </alternativeName>
</protein>
<keyword evidence="9 10" id="KW-0961">Cell wall biogenesis/degradation</keyword>
<keyword evidence="8 10" id="KW-0131">Cell cycle</keyword>